<keyword evidence="5 8" id="KW-0238">DNA-binding</keyword>
<keyword evidence="13" id="KW-1185">Reference proteome</keyword>
<keyword evidence="2 8" id="KW-0863">Zinc-finger</keyword>
<dbReference type="PROSITE" id="PS01361">
    <property type="entry name" value="ZF_DOF_1"/>
    <property type="match status" value="1"/>
</dbReference>
<evidence type="ECO:0000256" key="1">
    <source>
        <dbReference type="ARBA" id="ARBA00022723"/>
    </source>
</evidence>
<evidence type="ECO:0000313" key="12">
    <source>
        <dbReference type="EMBL" id="KDO59646.1"/>
    </source>
</evidence>
<evidence type="ECO:0000256" key="5">
    <source>
        <dbReference type="ARBA" id="ARBA00023125"/>
    </source>
</evidence>
<comment type="subcellular location">
    <subcellularLocation>
        <location evidence="8 9">Nucleus</location>
    </subcellularLocation>
</comment>
<evidence type="ECO:0000256" key="8">
    <source>
        <dbReference type="PROSITE-ProRule" id="PRU00071"/>
    </source>
</evidence>
<dbReference type="PANTHER" id="PTHR31992:SF285">
    <property type="entry name" value="DOF ZINC FINGER PROTEIN DOF4.6"/>
    <property type="match status" value="1"/>
</dbReference>
<accession>A0A067F8Y7</accession>
<feature type="domain" description="Dof-type" evidence="11">
    <location>
        <begin position="58"/>
        <end position="112"/>
    </location>
</feature>
<dbReference type="PROSITE" id="PS50884">
    <property type="entry name" value="ZF_DOF_2"/>
    <property type="match status" value="1"/>
</dbReference>
<dbReference type="GO" id="GO:0008270">
    <property type="term" value="F:zinc ion binding"/>
    <property type="evidence" value="ECO:0007669"/>
    <property type="project" value="UniProtKB-KW"/>
</dbReference>
<evidence type="ECO:0000256" key="3">
    <source>
        <dbReference type="ARBA" id="ARBA00022833"/>
    </source>
</evidence>
<keyword evidence="4 9" id="KW-0805">Transcription regulation</keyword>
<dbReference type="PANTHER" id="PTHR31992">
    <property type="entry name" value="DOF ZINC FINGER PROTEIN DOF1.4-RELATED"/>
    <property type="match status" value="1"/>
</dbReference>
<evidence type="ECO:0000256" key="7">
    <source>
        <dbReference type="ARBA" id="ARBA00023242"/>
    </source>
</evidence>
<organism evidence="12 13">
    <name type="scientific">Citrus sinensis</name>
    <name type="common">Sweet orange</name>
    <name type="synonym">Citrus aurantium var. sinensis</name>
    <dbReference type="NCBI Taxonomy" id="2711"/>
    <lineage>
        <taxon>Eukaryota</taxon>
        <taxon>Viridiplantae</taxon>
        <taxon>Streptophyta</taxon>
        <taxon>Embryophyta</taxon>
        <taxon>Tracheophyta</taxon>
        <taxon>Spermatophyta</taxon>
        <taxon>Magnoliopsida</taxon>
        <taxon>eudicotyledons</taxon>
        <taxon>Gunneridae</taxon>
        <taxon>Pentapetalae</taxon>
        <taxon>rosids</taxon>
        <taxon>malvids</taxon>
        <taxon>Sapindales</taxon>
        <taxon>Rutaceae</taxon>
        <taxon>Aurantioideae</taxon>
        <taxon>Citrus</taxon>
    </lineage>
</organism>
<evidence type="ECO:0000256" key="2">
    <source>
        <dbReference type="ARBA" id="ARBA00022771"/>
    </source>
</evidence>
<dbReference type="Proteomes" id="UP000027120">
    <property type="component" value="Unassembled WGS sequence"/>
</dbReference>
<dbReference type="STRING" id="2711.A0A067F8Y7"/>
<comment type="function">
    <text evidence="9">Transcription factor that binds specifically to a 5'-AA[AG]G-3' consensus core sequence.</text>
</comment>
<dbReference type="GO" id="GO:0003677">
    <property type="term" value="F:DNA binding"/>
    <property type="evidence" value="ECO:0007669"/>
    <property type="project" value="UniProtKB-UniRule"/>
</dbReference>
<dbReference type="AlphaFoldDB" id="A0A067F8Y7"/>
<evidence type="ECO:0000256" key="4">
    <source>
        <dbReference type="ARBA" id="ARBA00023015"/>
    </source>
</evidence>
<keyword evidence="6 9" id="KW-0804">Transcription</keyword>
<proteinExistence type="predicted"/>
<name>A0A067F8Y7_CITSI</name>
<evidence type="ECO:0000256" key="9">
    <source>
        <dbReference type="RuleBase" id="RU369094"/>
    </source>
</evidence>
<dbReference type="EMBL" id="KK784938">
    <property type="protein sequence ID" value="KDO59646.1"/>
    <property type="molecule type" value="Genomic_DNA"/>
</dbReference>
<feature type="region of interest" description="Disordered" evidence="10">
    <location>
        <begin position="102"/>
        <end position="121"/>
    </location>
</feature>
<evidence type="ECO:0000256" key="6">
    <source>
        <dbReference type="ARBA" id="ARBA00023163"/>
    </source>
</evidence>
<dbReference type="eggNOG" id="ENOG502RS8X">
    <property type="taxonomic scope" value="Eukaryota"/>
</dbReference>
<keyword evidence="1 9" id="KW-0479">Metal-binding</keyword>
<dbReference type="Pfam" id="PF02701">
    <property type="entry name" value="Zn_ribbon_Dof"/>
    <property type="match status" value="1"/>
</dbReference>
<protein>
    <recommendedName>
        <fullName evidence="9">Dof zinc finger protein</fullName>
    </recommendedName>
</protein>
<evidence type="ECO:0000313" key="13">
    <source>
        <dbReference type="Proteomes" id="UP000027120"/>
    </source>
</evidence>
<gene>
    <name evidence="12" type="ORF">CISIN_1g024229mg</name>
</gene>
<keyword evidence="3 9" id="KW-0862">Zinc</keyword>
<dbReference type="PaxDb" id="2711-XP_006491972.1"/>
<dbReference type="InterPro" id="IPR045174">
    <property type="entry name" value="Dof"/>
</dbReference>
<dbReference type="GO" id="GO:0005634">
    <property type="term" value="C:nucleus"/>
    <property type="evidence" value="ECO:0007669"/>
    <property type="project" value="UniProtKB-SubCell"/>
</dbReference>
<dbReference type="InterPro" id="IPR003851">
    <property type="entry name" value="Znf_Dof"/>
</dbReference>
<reference evidence="12 13" key="1">
    <citation type="submission" date="2014-04" db="EMBL/GenBank/DDBJ databases">
        <authorList>
            <consortium name="International Citrus Genome Consortium"/>
            <person name="Gmitter F."/>
            <person name="Chen C."/>
            <person name="Farmerie W."/>
            <person name="Harkins T."/>
            <person name="Desany B."/>
            <person name="Mohiuddin M."/>
            <person name="Kodira C."/>
            <person name="Borodovsky M."/>
            <person name="Lomsadze A."/>
            <person name="Burns P."/>
            <person name="Jenkins J."/>
            <person name="Prochnik S."/>
            <person name="Shu S."/>
            <person name="Chapman J."/>
            <person name="Pitluck S."/>
            <person name="Schmutz J."/>
            <person name="Rokhsar D."/>
        </authorList>
    </citation>
    <scope>NUCLEOTIDE SEQUENCE</scope>
</reference>
<sequence>MDTAYHWPQKSQKSYYNLLYCFCNPSPICKGIGFVTPMEAGSNPTLERRPKPQRERVLNCPRCNSTDTKFCYYNNYSFSQPRHFCKTCRRYWTAGGSLRNVPVGGGSRKNKRSSSSSGLSMNLTDLNTPCFPDQSAVSSDHNPNSTIHHEYHRDLKLAYPPNYTESKISSSSSASSSEFNSFMGMPAAASNSNANATCQSGNILLQEPKKTLDFSSSDGFENNGARLWFPLQDIKPEISNTTTDRFELNRGQAQAESTGYWTRLLGGGSW</sequence>
<evidence type="ECO:0000256" key="10">
    <source>
        <dbReference type="SAM" id="MobiDB-lite"/>
    </source>
</evidence>
<dbReference type="GO" id="GO:0003700">
    <property type="term" value="F:DNA-binding transcription factor activity"/>
    <property type="evidence" value="ECO:0007669"/>
    <property type="project" value="UniProtKB-UniRule"/>
</dbReference>
<evidence type="ECO:0000259" key="11">
    <source>
        <dbReference type="PROSITE" id="PS50884"/>
    </source>
</evidence>
<keyword evidence="7 8" id="KW-0539">Nucleus</keyword>